<dbReference type="AlphaFoldDB" id="A0A0L8HUR7"/>
<evidence type="ECO:0000313" key="1">
    <source>
        <dbReference type="EMBL" id="KOF92525.1"/>
    </source>
</evidence>
<gene>
    <name evidence="1" type="ORF">OCBIM_22006351mg</name>
</gene>
<accession>A0A0L8HUR7</accession>
<proteinExistence type="predicted"/>
<name>A0A0L8HUR7_OCTBM</name>
<reference evidence="1" key="1">
    <citation type="submission" date="2015-07" db="EMBL/GenBank/DDBJ databases">
        <title>MeaNS - Measles Nucleotide Surveillance Program.</title>
        <authorList>
            <person name="Tran T."/>
            <person name="Druce J."/>
        </authorList>
    </citation>
    <scope>NUCLEOTIDE SEQUENCE</scope>
    <source>
        <strain evidence="1">UCB-OBI-ISO-001</strain>
        <tissue evidence="1">Gonad</tissue>
    </source>
</reference>
<protein>
    <submittedName>
        <fullName evidence="1">Uncharacterized protein</fullName>
    </submittedName>
</protein>
<sequence>MNVVSNNNYYNIYNNHYHLLTTGNNNNNNNNNPSCSLHLVSLHNYKWCGVMSVSNVGVYLIVSST</sequence>
<dbReference type="EMBL" id="KQ417315">
    <property type="protein sequence ID" value="KOF92525.1"/>
    <property type="molecule type" value="Genomic_DNA"/>
</dbReference>
<organism evidence="1">
    <name type="scientific">Octopus bimaculoides</name>
    <name type="common">California two-spotted octopus</name>
    <dbReference type="NCBI Taxonomy" id="37653"/>
    <lineage>
        <taxon>Eukaryota</taxon>
        <taxon>Metazoa</taxon>
        <taxon>Spiralia</taxon>
        <taxon>Lophotrochozoa</taxon>
        <taxon>Mollusca</taxon>
        <taxon>Cephalopoda</taxon>
        <taxon>Coleoidea</taxon>
        <taxon>Octopodiformes</taxon>
        <taxon>Octopoda</taxon>
        <taxon>Incirrata</taxon>
        <taxon>Octopodidae</taxon>
        <taxon>Octopus</taxon>
    </lineage>
</organism>